<comment type="catalytic activity">
    <reaction evidence="1">
        <text>(2S)-2-[5-amino-1-(5-phospho-beta-D-ribosyl)imidazole-4-carboxamido]succinate = 5-amino-1-(5-phospho-beta-D-ribosyl)imidazole-4-carboxamide + fumarate</text>
        <dbReference type="Rhea" id="RHEA:23920"/>
        <dbReference type="ChEBI" id="CHEBI:29806"/>
        <dbReference type="ChEBI" id="CHEBI:58443"/>
        <dbReference type="ChEBI" id="CHEBI:58475"/>
        <dbReference type="EC" id="4.3.2.2"/>
    </reaction>
</comment>
<dbReference type="Pfam" id="PF10397">
    <property type="entry name" value="ADSL_C"/>
    <property type="match status" value="1"/>
</dbReference>
<dbReference type="PANTHER" id="PTHR43172">
    <property type="entry name" value="ADENYLOSUCCINATE LYASE"/>
    <property type="match status" value="1"/>
</dbReference>
<evidence type="ECO:0000256" key="8">
    <source>
        <dbReference type="ARBA" id="ARBA00017058"/>
    </source>
</evidence>
<dbReference type="EMBL" id="KZ852053">
    <property type="protein sequence ID" value="RDH31748.1"/>
    <property type="molecule type" value="Genomic_DNA"/>
</dbReference>
<keyword evidence="9" id="KW-0813">Transport</keyword>
<dbReference type="UniPathway" id="UPA00074">
    <property type="reaction ID" value="UER00132"/>
</dbReference>
<comment type="pathway">
    <text evidence="3">Purine metabolism; AMP biosynthesis via de novo pathway; AMP from IMP: step 2/2.</text>
</comment>
<name>A0A3F3PY06_9EURO</name>
<dbReference type="GO" id="GO:0000145">
    <property type="term" value="C:exocyst"/>
    <property type="evidence" value="ECO:0007669"/>
    <property type="project" value="InterPro"/>
</dbReference>
<dbReference type="GO" id="GO:0005829">
    <property type="term" value="C:cytosol"/>
    <property type="evidence" value="ECO:0007669"/>
    <property type="project" value="TreeGrafter"/>
</dbReference>
<dbReference type="InterPro" id="IPR020557">
    <property type="entry name" value="Fumarate_lyase_CS"/>
</dbReference>
<evidence type="ECO:0000256" key="10">
    <source>
        <dbReference type="ARBA" id="ARBA00022755"/>
    </source>
</evidence>
<dbReference type="InterPro" id="IPR000362">
    <property type="entry name" value="Fumarate_lyase_fam"/>
</dbReference>
<proteinExistence type="inferred from homology"/>
<dbReference type="SUPFAM" id="SSF48557">
    <property type="entry name" value="L-aspartase-like"/>
    <property type="match status" value="1"/>
</dbReference>
<evidence type="ECO:0000256" key="11">
    <source>
        <dbReference type="ARBA" id="ARBA00023239"/>
    </source>
</evidence>
<dbReference type="Gene3D" id="1.10.40.30">
    <property type="entry name" value="Fumarase/aspartase (C-terminal domain)"/>
    <property type="match status" value="1"/>
</dbReference>
<dbReference type="STRING" id="1341132.A0A3F3PY06"/>
<feature type="domain" description="Adenylosuccinate lyase C-terminal" evidence="14">
    <location>
        <begin position="998"/>
        <end position="1082"/>
    </location>
</feature>
<reference evidence="15 16" key="1">
    <citation type="submission" date="2018-07" db="EMBL/GenBank/DDBJ databases">
        <title>The genomes of Aspergillus section Nigri reveals drivers in fungal speciation.</title>
        <authorList>
            <consortium name="DOE Joint Genome Institute"/>
            <person name="Vesth T.C."/>
            <person name="Nybo J."/>
            <person name="Theobald S."/>
            <person name="Brandl J."/>
            <person name="Frisvad J.C."/>
            <person name="Nielsen K.F."/>
            <person name="Lyhne E.K."/>
            <person name="Kogle M.E."/>
            <person name="Kuo A."/>
            <person name="Riley R."/>
            <person name="Clum A."/>
            <person name="Nolan M."/>
            <person name="Lipzen A."/>
            <person name="Salamov A."/>
            <person name="Henrissat B."/>
            <person name="Wiebenga A."/>
            <person name="De vries R.P."/>
            <person name="Grigoriev I.V."/>
            <person name="Mortensen U.H."/>
            <person name="Andersen M.R."/>
            <person name="Baker S.E."/>
        </authorList>
    </citation>
    <scope>NUCLEOTIDE SEQUENCE [LARGE SCALE GENOMIC DNA]</scope>
    <source>
        <strain evidence="15 16">CBS 139.54b</strain>
    </source>
</reference>
<dbReference type="AlphaFoldDB" id="A0A3F3PY06"/>
<comment type="subunit">
    <text evidence="6">Homotetramer. Residues from neighboring subunits contribute catalytic and substrate-binding residues to each active site.</text>
</comment>
<dbReference type="GO" id="GO:0070626">
    <property type="term" value="F:(S)-2-(5-amino-1-(5-phospho-D-ribosyl)imidazole-4-carboxamido) succinate lyase (fumarate-forming) activity"/>
    <property type="evidence" value="ECO:0007669"/>
    <property type="project" value="TreeGrafter"/>
</dbReference>
<dbReference type="GO" id="GO:0006887">
    <property type="term" value="P:exocytosis"/>
    <property type="evidence" value="ECO:0007669"/>
    <property type="project" value="InterPro"/>
</dbReference>
<evidence type="ECO:0000256" key="4">
    <source>
        <dbReference type="ARBA" id="ARBA00006756"/>
    </source>
</evidence>
<dbReference type="GeneID" id="38137573"/>
<evidence type="ECO:0000256" key="9">
    <source>
        <dbReference type="ARBA" id="ARBA00022448"/>
    </source>
</evidence>
<keyword evidence="16" id="KW-1185">Reference proteome</keyword>
<dbReference type="InterPro" id="IPR019468">
    <property type="entry name" value="AdenyloSucc_lyase_C"/>
</dbReference>
<dbReference type="GO" id="GO:0006189">
    <property type="term" value="P:'de novo' IMP biosynthetic process"/>
    <property type="evidence" value="ECO:0007669"/>
    <property type="project" value="UniProtKB-UniPathway"/>
</dbReference>
<dbReference type="UniPathway" id="UPA00075">
    <property type="reaction ID" value="UER00336"/>
</dbReference>
<accession>A0A3F3PY06</accession>
<dbReference type="GO" id="GO:0044208">
    <property type="term" value="P:'de novo' AMP biosynthetic process"/>
    <property type="evidence" value="ECO:0007669"/>
    <property type="project" value="UniProtKB-UniPathway"/>
</dbReference>
<dbReference type="InterPro" id="IPR008948">
    <property type="entry name" value="L-Aspartase-like"/>
</dbReference>
<dbReference type="GO" id="GO:0004018">
    <property type="term" value="F:N6-(1,2-dicarboxyethyl)AMP AMP-lyase (fumarate-forming) activity"/>
    <property type="evidence" value="ECO:0007669"/>
    <property type="project" value="InterPro"/>
</dbReference>
<comment type="similarity">
    <text evidence="5">Belongs to the lyase 1 family. Adenylosuccinate lyase subfamily.</text>
</comment>
<dbReference type="InterPro" id="IPR022761">
    <property type="entry name" value="Fumarate_lyase_N"/>
</dbReference>
<dbReference type="Gene3D" id="1.20.1280.170">
    <property type="entry name" value="Exocyst complex component Exo70"/>
    <property type="match status" value="1"/>
</dbReference>
<dbReference type="RefSeq" id="XP_026624770.1">
    <property type="nucleotide sequence ID" value="XM_026769217.1"/>
</dbReference>
<dbReference type="PANTHER" id="PTHR43172:SF1">
    <property type="entry name" value="ADENYLOSUCCINATE LYASE"/>
    <property type="match status" value="1"/>
</dbReference>
<dbReference type="Pfam" id="PF20669">
    <property type="entry name" value="Exo70_N"/>
    <property type="match status" value="1"/>
</dbReference>
<dbReference type="Pfam" id="PF00206">
    <property type="entry name" value="Lyase_1"/>
    <property type="match status" value="1"/>
</dbReference>
<protein>
    <recommendedName>
        <fullName evidence="8">Adenylosuccinate lyase</fullName>
        <ecNumber evidence="7">4.3.2.2</ecNumber>
    </recommendedName>
    <alternativeName>
        <fullName evidence="12">Adenylosuccinase</fullName>
    </alternativeName>
</protein>
<keyword evidence="11" id="KW-0456">Lyase</keyword>
<comment type="catalytic activity">
    <reaction evidence="13">
        <text>N(6)-(1,2-dicarboxyethyl)-AMP = fumarate + AMP</text>
        <dbReference type="Rhea" id="RHEA:16853"/>
        <dbReference type="ChEBI" id="CHEBI:29806"/>
        <dbReference type="ChEBI" id="CHEBI:57567"/>
        <dbReference type="ChEBI" id="CHEBI:456215"/>
        <dbReference type="EC" id="4.3.2.2"/>
    </reaction>
</comment>
<dbReference type="CDD" id="cd03302">
    <property type="entry name" value="Adenylsuccinate_lyase_2"/>
    <property type="match status" value="1"/>
</dbReference>
<dbReference type="Gene3D" id="1.10.275.60">
    <property type="match status" value="1"/>
</dbReference>
<dbReference type="FunFam" id="1.10.40.30:FF:000005">
    <property type="entry name" value="Adenylosuccinate lyase"/>
    <property type="match status" value="1"/>
</dbReference>
<dbReference type="NCBIfam" id="TIGR00928">
    <property type="entry name" value="purB"/>
    <property type="match status" value="1"/>
</dbReference>
<dbReference type="Pfam" id="PF03081">
    <property type="entry name" value="Exo70_C"/>
    <property type="match status" value="1"/>
</dbReference>
<dbReference type="GO" id="GO:0005546">
    <property type="term" value="F:phosphatidylinositol-4,5-bisphosphate binding"/>
    <property type="evidence" value="ECO:0007669"/>
    <property type="project" value="InterPro"/>
</dbReference>
<evidence type="ECO:0000259" key="14">
    <source>
        <dbReference type="SMART" id="SM00998"/>
    </source>
</evidence>
<sequence length="1107" mass="122698">MVAPRNAAYAEESAEVEVLYANLEKLKLLTKKIQGSLNRLETGGNVVKHAIGPIYSNTQSLQITNSNIDKVNEAIERLRQPLDAKGKEEGIIRSSPQTVGLSQYLSAVKRVEKALVDLNSTNLRSNQKAISEFTSLLVLGNSQLQDMLRGTLSGYVNPIEPLHYLTKELSFPSLPDETVAELGPVCSAIGSAASYGPQRGDGGNPALKIYADIRGPYITSSLQNLAIASLNTVKRRAADGPYKQGTNGIGIYSNALESFIYAEHDILVRVFTGDQRGLALQATCRSALTEYAQTLRELNQYIRANLMTDCFLAFEIIEIVTAMSYRVESKTGELKSLFIEALRPVRETAKSSLSELLEETKRKAAGIAMLPPDGGSVPLVNEVMSSLTTLTGYSGPLASILTSLGDGNWRSTTNAAPTAPLDVSPDSMTLLSHFILDMIEALMIALEARGRALHRSKAVQGVFLSNVFCTVDRSIRQSSELARYLGSPDSIARIDTFRKRATSTYLDAWKETSHYLLDVQYTSRGSGGSARPASGGVVDSAAIVKSLSSKDKDAIKDKFKAFNASFDELVARHKALYMEREVRGVLAREVQAVLEPLYARFWDRYHEIDKGRGKYKFAAIPHNFRLAPPPPFLLFLFPQFLLQSSQFLTAKINRFSTWRQLWLWLAEAEKELGLPISDEAIEQMKAHLTIQDDEFKVAAEEEKRRRHDVMAHVHAYGQVAPAAAGIIHWGATSCYCTDNADLIFLRDGLDILIPKLAVVIDKLSAFAKQYKDLPCLGFTHGQPAQLVTVGKRASLWIQDLLMDLKNLERARDDLRFRGVKGTTGTQASFLQIFEGNHEKVEQLDELVTEKAGFKSAYIISAQTYSRKIDVDVGNALGSFGSTCERIGIDIRHLAMLKEVEEPFEKDQIGSSAMAYKRNPMRSERLCSLGRHLQNLPKDALDTYSAQWFERSLDDSAIRRISIPELFLSADACLILLNNVTSGFVVYPEVIRRHVNDELPFMATENIIMACVKKGLSRQDAHEEIRVLSHQAADNVKKLGLNNDLLDRVRRTAFFAPILDELDALLDPSTFVGRAPQQVEKFLSTEVKEALKPYEAQVAKAETSALYV</sequence>
<evidence type="ECO:0000256" key="12">
    <source>
        <dbReference type="ARBA" id="ARBA00030717"/>
    </source>
</evidence>
<evidence type="ECO:0000256" key="2">
    <source>
        <dbReference type="ARBA" id="ARBA00004706"/>
    </source>
</evidence>
<dbReference type="SUPFAM" id="SSF74788">
    <property type="entry name" value="Cullin repeat-like"/>
    <property type="match status" value="1"/>
</dbReference>
<evidence type="ECO:0000256" key="6">
    <source>
        <dbReference type="ARBA" id="ARBA00011668"/>
    </source>
</evidence>
<evidence type="ECO:0000313" key="16">
    <source>
        <dbReference type="Proteomes" id="UP000253729"/>
    </source>
</evidence>
<dbReference type="PROSITE" id="PS00163">
    <property type="entry name" value="FUMARATE_LYASES"/>
    <property type="match status" value="1"/>
</dbReference>
<comment type="pathway">
    <text evidence="2">Purine metabolism; IMP biosynthesis via de novo pathway; 5-amino-1-(5-phospho-D-ribosyl)imidazole-4-carboxamide from 5-amino-1-(5-phospho-D-ribosyl)imidazole-4-carboxylate: step 2/2.</text>
</comment>
<dbReference type="Gene3D" id="1.20.200.10">
    <property type="entry name" value="Fumarase/aspartase (Central domain)"/>
    <property type="match status" value="1"/>
</dbReference>
<gene>
    <name evidence="15" type="ORF">BDQ94DRAFT_160435</name>
</gene>
<dbReference type="SMART" id="SM00998">
    <property type="entry name" value="ADSL_C"/>
    <property type="match status" value="1"/>
</dbReference>
<dbReference type="PRINTS" id="PR00149">
    <property type="entry name" value="FUMRATELYASE"/>
</dbReference>
<evidence type="ECO:0000313" key="15">
    <source>
        <dbReference type="EMBL" id="RDH31748.1"/>
    </source>
</evidence>
<dbReference type="EC" id="4.3.2.2" evidence="7"/>
<dbReference type="InterPro" id="IPR016159">
    <property type="entry name" value="Cullin_repeat-like_dom_sf"/>
</dbReference>
<evidence type="ECO:0000256" key="5">
    <source>
        <dbReference type="ARBA" id="ARBA00008273"/>
    </source>
</evidence>
<dbReference type="InterPro" id="IPR004769">
    <property type="entry name" value="Pur_lyase"/>
</dbReference>
<dbReference type="InterPro" id="IPR046364">
    <property type="entry name" value="Exo70_C"/>
</dbReference>
<evidence type="ECO:0000256" key="1">
    <source>
        <dbReference type="ARBA" id="ARBA00000598"/>
    </source>
</evidence>
<evidence type="ECO:0000256" key="13">
    <source>
        <dbReference type="ARBA" id="ARBA00047513"/>
    </source>
</evidence>
<dbReference type="FunFam" id="1.10.275.60:FF:000001">
    <property type="entry name" value="Adenylosuccinate lyase"/>
    <property type="match status" value="1"/>
</dbReference>
<dbReference type="Proteomes" id="UP000253729">
    <property type="component" value="Unassembled WGS sequence"/>
</dbReference>
<evidence type="ECO:0000256" key="7">
    <source>
        <dbReference type="ARBA" id="ARBA00012339"/>
    </source>
</evidence>
<keyword evidence="10" id="KW-0658">Purine biosynthesis</keyword>
<organism evidence="15 16">
    <name type="scientific">Aspergillus welwitschiae</name>
    <dbReference type="NCBI Taxonomy" id="1341132"/>
    <lineage>
        <taxon>Eukaryota</taxon>
        <taxon>Fungi</taxon>
        <taxon>Dikarya</taxon>
        <taxon>Ascomycota</taxon>
        <taxon>Pezizomycotina</taxon>
        <taxon>Eurotiomycetes</taxon>
        <taxon>Eurotiomycetidae</taxon>
        <taxon>Eurotiales</taxon>
        <taxon>Aspergillaceae</taxon>
        <taxon>Aspergillus</taxon>
        <taxon>Aspergillus subgen. Circumdati</taxon>
    </lineage>
</organism>
<comment type="similarity">
    <text evidence="4">Belongs to the EXO70 family.</text>
</comment>
<evidence type="ECO:0000256" key="3">
    <source>
        <dbReference type="ARBA" id="ARBA00004734"/>
    </source>
</evidence>